<reference evidence="3" key="1">
    <citation type="journal article" date="2019" name="Int. J. Syst. Evol. Microbiol.">
        <title>The Global Catalogue of Microorganisms (GCM) 10K type strain sequencing project: providing services to taxonomists for standard genome sequencing and annotation.</title>
        <authorList>
            <consortium name="The Broad Institute Genomics Platform"/>
            <consortium name="The Broad Institute Genome Sequencing Center for Infectious Disease"/>
            <person name="Wu L."/>
            <person name="Ma J."/>
        </authorList>
    </citation>
    <scope>NUCLEOTIDE SEQUENCE [LARGE SCALE GENOMIC DNA]</scope>
    <source>
        <strain evidence="3">CGMCC 1.12477</strain>
    </source>
</reference>
<organism evidence="2 3">
    <name type="scientific">Nocardioides aestuarii</name>
    <dbReference type="NCBI Taxonomy" id="252231"/>
    <lineage>
        <taxon>Bacteria</taxon>
        <taxon>Bacillati</taxon>
        <taxon>Actinomycetota</taxon>
        <taxon>Actinomycetes</taxon>
        <taxon>Propionibacteriales</taxon>
        <taxon>Nocardioidaceae</taxon>
        <taxon>Nocardioides</taxon>
    </lineage>
</organism>
<keyword evidence="3" id="KW-1185">Reference proteome</keyword>
<dbReference type="EC" id="2.3.1.-" evidence="2"/>
<keyword evidence="2" id="KW-0808">Transferase</keyword>
<evidence type="ECO:0000313" key="2">
    <source>
        <dbReference type="EMBL" id="MFD1947786.1"/>
    </source>
</evidence>
<evidence type="ECO:0000313" key="3">
    <source>
        <dbReference type="Proteomes" id="UP001597351"/>
    </source>
</evidence>
<dbReference type="SUPFAM" id="SSF55729">
    <property type="entry name" value="Acyl-CoA N-acyltransferases (Nat)"/>
    <property type="match status" value="1"/>
</dbReference>
<sequence length="100" mass="10509">MPAAKGAADLDGRVVGLARLTELTPDLVALDQVSTDPAVAGQGVGRWLLEHVVSGCREAGYSAICGTIFRDVAFNGPFYGRLGGVEDPDPHVRHSVRTHA</sequence>
<dbReference type="Pfam" id="PF00583">
    <property type="entry name" value="Acetyltransf_1"/>
    <property type="match status" value="1"/>
</dbReference>
<dbReference type="Gene3D" id="3.40.630.30">
    <property type="match status" value="1"/>
</dbReference>
<keyword evidence="2" id="KW-0560">Oxidoreductase</keyword>
<accession>A0ABW4TRV6</accession>
<dbReference type="Proteomes" id="UP001597351">
    <property type="component" value="Unassembled WGS sequence"/>
</dbReference>
<protein>
    <submittedName>
        <fullName evidence="2">GNAT family N-acetyltransferase</fullName>
        <ecNumber evidence="2">2.3.1.-</ecNumber>
    </submittedName>
</protein>
<dbReference type="InterPro" id="IPR016181">
    <property type="entry name" value="Acyl_CoA_acyltransferase"/>
</dbReference>
<dbReference type="RefSeq" id="WP_343919199.1">
    <property type="nucleotide sequence ID" value="NZ_BAAAJT010000002.1"/>
</dbReference>
<feature type="domain" description="N-acetyltransferase" evidence="1">
    <location>
        <begin position="1"/>
        <end position="100"/>
    </location>
</feature>
<dbReference type="GO" id="GO:0016491">
    <property type="term" value="F:oxidoreductase activity"/>
    <property type="evidence" value="ECO:0007669"/>
    <property type="project" value="UniProtKB-KW"/>
</dbReference>
<evidence type="ECO:0000259" key="1">
    <source>
        <dbReference type="PROSITE" id="PS51186"/>
    </source>
</evidence>
<dbReference type="PROSITE" id="PS51186">
    <property type="entry name" value="GNAT"/>
    <property type="match status" value="1"/>
</dbReference>
<dbReference type="CDD" id="cd04301">
    <property type="entry name" value="NAT_SF"/>
    <property type="match status" value="1"/>
</dbReference>
<proteinExistence type="predicted"/>
<dbReference type="GO" id="GO:0016746">
    <property type="term" value="F:acyltransferase activity"/>
    <property type="evidence" value="ECO:0007669"/>
    <property type="project" value="UniProtKB-KW"/>
</dbReference>
<keyword evidence="2" id="KW-0012">Acyltransferase</keyword>
<dbReference type="EMBL" id="JBHUGD010000003">
    <property type="protein sequence ID" value="MFD1947786.1"/>
    <property type="molecule type" value="Genomic_DNA"/>
</dbReference>
<name>A0ABW4TRV6_9ACTN</name>
<comment type="caution">
    <text evidence="2">The sequence shown here is derived from an EMBL/GenBank/DDBJ whole genome shotgun (WGS) entry which is preliminary data.</text>
</comment>
<dbReference type="InterPro" id="IPR000182">
    <property type="entry name" value="GNAT_dom"/>
</dbReference>
<gene>
    <name evidence="2" type="ORF">ACFSDE_13380</name>
</gene>